<name>A0AA37GCV5_9PEZI</name>
<keyword evidence="3" id="KW-1185">Reference proteome</keyword>
<accession>A0AA37GCV5</accession>
<reference evidence="2 3" key="1">
    <citation type="submission" date="2021-07" db="EMBL/GenBank/DDBJ databases">
        <title>Genome data of Colletotrichum spaethianum.</title>
        <authorList>
            <person name="Utami Y.D."/>
            <person name="Hiruma K."/>
        </authorList>
    </citation>
    <scope>NUCLEOTIDE SEQUENCE [LARGE SCALE GENOMIC DNA]</scope>
    <source>
        <strain evidence="2 3">MAFF 242679</strain>
    </source>
</reference>
<evidence type="ECO:0000256" key="1">
    <source>
        <dbReference type="SAM" id="SignalP"/>
    </source>
</evidence>
<dbReference type="Proteomes" id="UP001055172">
    <property type="component" value="Unassembled WGS sequence"/>
</dbReference>
<organism evidence="2 3">
    <name type="scientific">Colletotrichum liriopes</name>
    <dbReference type="NCBI Taxonomy" id="708192"/>
    <lineage>
        <taxon>Eukaryota</taxon>
        <taxon>Fungi</taxon>
        <taxon>Dikarya</taxon>
        <taxon>Ascomycota</taxon>
        <taxon>Pezizomycotina</taxon>
        <taxon>Sordariomycetes</taxon>
        <taxon>Hypocreomycetidae</taxon>
        <taxon>Glomerellales</taxon>
        <taxon>Glomerellaceae</taxon>
        <taxon>Colletotrichum</taxon>
        <taxon>Colletotrichum spaethianum species complex</taxon>
    </lineage>
</organism>
<feature type="chain" id="PRO_5041274953" evidence="1">
    <location>
        <begin position="22"/>
        <end position="83"/>
    </location>
</feature>
<sequence length="83" mass="9356">MRFSVVTVLSFAASCYAWAQAADGTWVANNVVHNIRGSNVHEACTRMNTQEFWATGDCAYWVNDRGFISHGRMSPSFPRNRIN</sequence>
<dbReference type="EMBL" id="BPPX01000002">
    <property type="protein sequence ID" value="GJC78126.1"/>
    <property type="molecule type" value="Genomic_DNA"/>
</dbReference>
<keyword evidence="1" id="KW-0732">Signal</keyword>
<protein>
    <submittedName>
        <fullName evidence="2">Uncharacterized protein</fullName>
    </submittedName>
</protein>
<feature type="signal peptide" evidence="1">
    <location>
        <begin position="1"/>
        <end position="21"/>
    </location>
</feature>
<dbReference type="PROSITE" id="PS51257">
    <property type="entry name" value="PROKAR_LIPOPROTEIN"/>
    <property type="match status" value="1"/>
</dbReference>
<evidence type="ECO:0000313" key="3">
    <source>
        <dbReference type="Proteomes" id="UP001055172"/>
    </source>
</evidence>
<dbReference type="AlphaFoldDB" id="A0AA37GCV5"/>
<proteinExistence type="predicted"/>
<gene>
    <name evidence="2" type="ORF">ColLi_00964</name>
</gene>
<evidence type="ECO:0000313" key="2">
    <source>
        <dbReference type="EMBL" id="GJC78126.1"/>
    </source>
</evidence>
<comment type="caution">
    <text evidence="2">The sequence shown here is derived from an EMBL/GenBank/DDBJ whole genome shotgun (WGS) entry which is preliminary data.</text>
</comment>